<dbReference type="Pfam" id="PF03639">
    <property type="entry name" value="Glyco_hydro_81"/>
    <property type="match status" value="1"/>
</dbReference>
<dbReference type="GO" id="GO:0071555">
    <property type="term" value="P:cell wall organization"/>
    <property type="evidence" value="ECO:0007669"/>
    <property type="project" value="UniProtKB-KW"/>
</dbReference>
<keyword evidence="5" id="KW-0119">Carbohydrate metabolism</keyword>
<evidence type="ECO:0000256" key="6">
    <source>
        <dbReference type="ARBA" id="ARBA00023295"/>
    </source>
</evidence>
<evidence type="ECO:0000313" key="12">
    <source>
        <dbReference type="Proteomes" id="UP000749559"/>
    </source>
</evidence>
<feature type="domain" description="Glycosyl hydrolase family 81 N-terminal" evidence="9">
    <location>
        <begin position="365"/>
        <end position="479"/>
    </location>
</feature>
<evidence type="ECO:0000256" key="4">
    <source>
        <dbReference type="ARBA" id="ARBA00022801"/>
    </source>
</evidence>
<dbReference type="Pfam" id="PF17652">
    <property type="entry name" value="Glyco_hydro81C"/>
    <property type="match status" value="1"/>
</dbReference>
<organism evidence="11 12">
    <name type="scientific">Owenia fusiformis</name>
    <name type="common">Polychaete worm</name>
    <dbReference type="NCBI Taxonomy" id="6347"/>
    <lineage>
        <taxon>Eukaryota</taxon>
        <taxon>Metazoa</taxon>
        <taxon>Spiralia</taxon>
        <taxon>Lophotrochozoa</taxon>
        <taxon>Annelida</taxon>
        <taxon>Polychaeta</taxon>
        <taxon>Sedentaria</taxon>
        <taxon>Canalipalpata</taxon>
        <taxon>Sabellida</taxon>
        <taxon>Oweniida</taxon>
        <taxon>Oweniidae</taxon>
        <taxon>Owenia</taxon>
    </lineage>
</organism>
<accession>A0A8J1TSC5</accession>
<dbReference type="InterPro" id="IPR040720">
    <property type="entry name" value="GH81_C"/>
</dbReference>
<dbReference type="GO" id="GO:0052861">
    <property type="term" value="F:endo-1,3(4)-beta-glucanase activity"/>
    <property type="evidence" value="ECO:0007669"/>
    <property type="project" value="InterPro"/>
</dbReference>
<dbReference type="OrthoDB" id="4473401at2759"/>
<comment type="catalytic activity">
    <reaction evidence="1">
        <text>Hydrolysis of (1-&gt;3)-beta-D-glucosidic linkages in (1-&gt;3)-beta-D-glucans.</text>
        <dbReference type="EC" id="3.2.1.39"/>
    </reaction>
</comment>
<comment type="similarity">
    <text evidence="2">Belongs to the glycosyl hydrolase 81 family.</text>
</comment>
<dbReference type="PROSITE" id="PS52008">
    <property type="entry name" value="GH81"/>
    <property type="match status" value="1"/>
</dbReference>
<keyword evidence="8" id="KW-0624">Polysaccharide degradation</keyword>
<dbReference type="InterPro" id="IPR040451">
    <property type="entry name" value="GH81_N"/>
</dbReference>
<dbReference type="GO" id="GO:0000272">
    <property type="term" value="P:polysaccharide catabolic process"/>
    <property type="evidence" value="ECO:0007669"/>
    <property type="project" value="UniProtKB-KW"/>
</dbReference>
<evidence type="ECO:0000259" key="9">
    <source>
        <dbReference type="Pfam" id="PF03639"/>
    </source>
</evidence>
<comment type="caution">
    <text evidence="11">The sequence shown here is derived from an EMBL/GenBank/DDBJ whole genome shotgun (WGS) entry which is preliminary data.</text>
</comment>
<dbReference type="AlphaFoldDB" id="A0A8J1TSC5"/>
<evidence type="ECO:0000256" key="1">
    <source>
        <dbReference type="ARBA" id="ARBA00000382"/>
    </source>
</evidence>
<evidence type="ECO:0000256" key="3">
    <source>
        <dbReference type="ARBA" id="ARBA00012780"/>
    </source>
</evidence>
<dbReference type="EMBL" id="CAIIXF020000007">
    <property type="protein sequence ID" value="CAH1789729.1"/>
    <property type="molecule type" value="Genomic_DNA"/>
</dbReference>
<protein>
    <recommendedName>
        <fullName evidence="3">glucan endo-1,3-beta-D-glucosidase</fullName>
        <ecNumber evidence="3">3.2.1.39</ecNumber>
    </recommendedName>
</protein>
<evidence type="ECO:0000259" key="10">
    <source>
        <dbReference type="Pfam" id="PF17652"/>
    </source>
</evidence>
<evidence type="ECO:0000256" key="2">
    <source>
        <dbReference type="ARBA" id="ARBA00010730"/>
    </source>
</evidence>
<dbReference type="EC" id="3.2.1.39" evidence="3"/>
<feature type="non-terminal residue" evidence="11">
    <location>
        <position position="870"/>
    </location>
</feature>
<keyword evidence="7" id="KW-0961">Cell wall biogenesis/degradation</keyword>
<proteinExistence type="inferred from homology"/>
<dbReference type="GO" id="GO:0042973">
    <property type="term" value="F:glucan endo-1,3-beta-D-glucosidase activity"/>
    <property type="evidence" value="ECO:0007669"/>
    <property type="project" value="UniProtKB-EC"/>
</dbReference>
<gene>
    <name evidence="11" type="ORF">OFUS_LOCUS15036</name>
</gene>
<dbReference type="Proteomes" id="UP000749559">
    <property type="component" value="Unassembled WGS sequence"/>
</dbReference>
<dbReference type="InterPro" id="IPR005200">
    <property type="entry name" value="Endo-beta-glucanase"/>
</dbReference>
<sequence>ASGTMNYAINVIGRYILPPNDWTNNPLSTVCDSIRRRHVGLEKASFPVLQACASSFCHTPSCSDAGNGNTQFQVVVELDSPIPDLNQIQFAVAPTSEWSASTPMLTCGSTGLCQLSTDMRTITYSNSFASSDISYAVNVIGRFVQPPGDWQGSPFTYTCGDVVSTNAPVVTDPPTDPPATNGPTLPPPTVGEIPPCSSDFCKNPSCADAGNGQQHFTLILQFENPISDITLVQIALNTADQWAASHPMITCTASECALSSDGKTLTFTPEPIPEGAIKYAINVIGRFLKPEGDWGAQPYQYQCGGRGTVIATDTAEFVIELDEPVTTSVSLPGQTRKFKLYFSEPMICIGNANGLFFEPMTGGLFNGILQIAYVGANARGDLSNVNFHDSYAGVYSYKPKQSFCADGTNGYVNWAWNKHNVNGPTSAGDLLMVAMPHHDDLLKSRGQLLHTPHTFKGFVGDNWLMEEPLPRSSMNPDPAAVDRIKSDPTQLQNIVTAIANDASGQDLNNICSISDSYGVGKAISMVARLASISRAFGTSHYLELDGQIKSCLEKWLRIDDSLSDGNKFRYDTVWGGLLLRCADSGSPINTHGCYGFPVFADHHFHVGYFLYALAYYVQHDTNWKNTHIDRIYALARDVGNPNSKADRWFPVARHKDWYMGMSWATGIGPGSRQEESSSEALNCYHSVAALGAALGDTVMEQTGQVLLATELRAVRWYFTVRNDNYHLFPQYIKEFGAMGQIAEDSFFVYTLNWPCDPFEFPMRHACLVGIQIIPITSISKYYMDQVWASRVRNSCSWALDPWSAPGASTVDQSILKPVSTGWAAFCHSILSKYDAAHQQAAAEFVKDLAPNRLVGGTGAASTLLFIYADS</sequence>
<evidence type="ECO:0000256" key="5">
    <source>
        <dbReference type="ARBA" id="ARBA00023277"/>
    </source>
</evidence>
<keyword evidence="4" id="KW-0378">Hydrolase</keyword>
<evidence type="ECO:0000256" key="8">
    <source>
        <dbReference type="ARBA" id="ARBA00023326"/>
    </source>
</evidence>
<dbReference type="PANTHER" id="PTHR31983:SF0">
    <property type="entry name" value="GLUCAN ENDO-1,3-BETA-D-GLUCOSIDASE 2"/>
    <property type="match status" value="1"/>
</dbReference>
<keyword evidence="6" id="KW-0326">Glycosidase</keyword>
<dbReference type="PANTHER" id="PTHR31983">
    <property type="entry name" value="ENDO-1,3(4)-BETA-GLUCANASE 1"/>
    <property type="match status" value="1"/>
</dbReference>
<evidence type="ECO:0000313" key="11">
    <source>
        <dbReference type="EMBL" id="CAH1789729.1"/>
    </source>
</evidence>
<feature type="domain" description="Glycosyl hydrolase family 81 C-terminal" evidence="10">
    <location>
        <begin position="490"/>
        <end position="835"/>
    </location>
</feature>
<reference evidence="11" key="1">
    <citation type="submission" date="2022-03" db="EMBL/GenBank/DDBJ databases">
        <authorList>
            <person name="Martin C."/>
        </authorList>
    </citation>
    <scope>NUCLEOTIDE SEQUENCE</scope>
</reference>
<name>A0A8J1TSC5_OWEFU</name>
<keyword evidence="12" id="KW-1185">Reference proteome</keyword>
<evidence type="ECO:0000256" key="7">
    <source>
        <dbReference type="ARBA" id="ARBA00023316"/>
    </source>
</evidence>